<dbReference type="Gene3D" id="3.40.190.10">
    <property type="entry name" value="Periplasmic binding protein-like II"/>
    <property type="match status" value="2"/>
</dbReference>
<dbReference type="InterPro" id="IPR015168">
    <property type="entry name" value="SsuA/THI5"/>
</dbReference>
<evidence type="ECO:0000256" key="3">
    <source>
        <dbReference type="ARBA" id="ARBA00022729"/>
    </source>
</evidence>
<keyword evidence="3 4" id="KW-0732">Signal</keyword>
<dbReference type="OrthoDB" id="3471445at2759"/>
<gene>
    <name evidence="6" type="ORF">BDZ85DRAFT_262542</name>
</gene>
<evidence type="ECO:0000256" key="4">
    <source>
        <dbReference type="SAM" id="SignalP"/>
    </source>
</evidence>
<keyword evidence="7" id="KW-1185">Reference proteome</keyword>
<dbReference type="EMBL" id="ML992507">
    <property type="protein sequence ID" value="KAF2222835.1"/>
    <property type="molecule type" value="Genomic_DNA"/>
</dbReference>
<feature type="signal peptide" evidence="4">
    <location>
        <begin position="1"/>
        <end position="19"/>
    </location>
</feature>
<proteinExistence type="inferred from homology"/>
<protein>
    <recommendedName>
        <fullName evidence="5">SsuA/THI5-like domain-containing protein</fullName>
    </recommendedName>
</protein>
<comment type="subcellular location">
    <subcellularLocation>
        <location evidence="1">Periplasm</location>
    </subcellularLocation>
</comment>
<evidence type="ECO:0000313" key="6">
    <source>
        <dbReference type="EMBL" id="KAF2222835.1"/>
    </source>
</evidence>
<dbReference type="PANTHER" id="PTHR30024">
    <property type="entry name" value="ALIPHATIC SULFONATES-BINDING PROTEIN-RELATED"/>
    <property type="match status" value="1"/>
</dbReference>
<evidence type="ECO:0000313" key="7">
    <source>
        <dbReference type="Proteomes" id="UP000799538"/>
    </source>
</evidence>
<feature type="chain" id="PRO_5025590356" description="SsuA/THI5-like domain-containing protein" evidence="4">
    <location>
        <begin position="20"/>
        <end position="365"/>
    </location>
</feature>
<dbReference type="PANTHER" id="PTHR30024:SF47">
    <property type="entry name" value="TAURINE-BINDING PERIPLASMIC PROTEIN"/>
    <property type="match status" value="1"/>
</dbReference>
<comment type="similarity">
    <text evidence="2">Belongs to the bacterial solute-binding protein SsuA/TauA family.</text>
</comment>
<name>A0A6A6GAT5_9PEZI</name>
<dbReference type="SUPFAM" id="SSF53850">
    <property type="entry name" value="Periplasmic binding protein-like II"/>
    <property type="match status" value="1"/>
</dbReference>
<evidence type="ECO:0000256" key="1">
    <source>
        <dbReference type="ARBA" id="ARBA00004418"/>
    </source>
</evidence>
<dbReference type="AlphaFoldDB" id="A0A6A6GAT5"/>
<dbReference type="Proteomes" id="UP000799538">
    <property type="component" value="Unassembled WGS sequence"/>
</dbReference>
<organism evidence="6 7">
    <name type="scientific">Elsinoe ampelina</name>
    <dbReference type="NCBI Taxonomy" id="302913"/>
    <lineage>
        <taxon>Eukaryota</taxon>
        <taxon>Fungi</taxon>
        <taxon>Dikarya</taxon>
        <taxon>Ascomycota</taxon>
        <taxon>Pezizomycotina</taxon>
        <taxon>Dothideomycetes</taxon>
        <taxon>Dothideomycetidae</taxon>
        <taxon>Myriangiales</taxon>
        <taxon>Elsinoaceae</taxon>
        <taxon>Elsinoe</taxon>
    </lineage>
</organism>
<sequence length="365" mass="39386">MRFSKLFAAGLTLPLLSCAHTRHQPTKQLDNINLGSFTPTASYILAQELGLFPSQGLNVSYLLIPNSTFAYNQLLTGGYDVLFGAIDNILNRRFNQNLNLSAVAQIDAGPDYAIYGVPGINTVQDLKGKSLLVDSPVSGFAYLVRKILSLYGLRIESGDYNFTAVGGTPFRYDALVNGTFAGQPTYATLLTWPFSAYANALPSTRRLNILTRVSDLVAPYTSTCVTASGRGLANPVTRDKIVRFTAALLDANRFLASTRRKDKDCARKIIIRFLNVTDAVGAAEYAAITDLVTGEITRGQKGNLTVDQVGTINVINERLEFGAFPNVTAGFDFVEAIKPGPGKVVDDAVLKEAVAIAGKEVKCRA</sequence>
<accession>A0A6A6GAT5</accession>
<dbReference type="GO" id="GO:0042597">
    <property type="term" value="C:periplasmic space"/>
    <property type="evidence" value="ECO:0007669"/>
    <property type="project" value="UniProtKB-SubCell"/>
</dbReference>
<evidence type="ECO:0000256" key="2">
    <source>
        <dbReference type="ARBA" id="ARBA00010742"/>
    </source>
</evidence>
<feature type="domain" description="SsuA/THI5-like" evidence="5">
    <location>
        <begin position="41"/>
        <end position="180"/>
    </location>
</feature>
<dbReference type="Pfam" id="PF09084">
    <property type="entry name" value="NMT1"/>
    <property type="match status" value="1"/>
</dbReference>
<evidence type="ECO:0000259" key="5">
    <source>
        <dbReference type="Pfam" id="PF09084"/>
    </source>
</evidence>
<reference evidence="7" key="1">
    <citation type="journal article" date="2020" name="Stud. Mycol.">
        <title>101 Dothideomycetes genomes: A test case for predicting lifestyles and emergence of pathogens.</title>
        <authorList>
            <person name="Haridas S."/>
            <person name="Albert R."/>
            <person name="Binder M."/>
            <person name="Bloem J."/>
            <person name="LaButti K."/>
            <person name="Salamov A."/>
            <person name="Andreopoulos B."/>
            <person name="Baker S."/>
            <person name="Barry K."/>
            <person name="Bills G."/>
            <person name="Bluhm B."/>
            <person name="Cannon C."/>
            <person name="Castanera R."/>
            <person name="Culley D."/>
            <person name="Daum C."/>
            <person name="Ezra D."/>
            <person name="Gonzalez J."/>
            <person name="Henrissat B."/>
            <person name="Kuo A."/>
            <person name="Liang C."/>
            <person name="Lipzen A."/>
            <person name="Lutzoni F."/>
            <person name="Magnuson J."/>
            <person name="Mondo S."/>
            <person name="Nolan M."/>
            <person name="Ohm R."/>
            <person name="Pangilinan J."/>
            <person name="Park H.-J."/>
            <person name="Ramirez L."/>
            <person name="Alfaro M."/>
            <person name="Sun H."/>
            <person name="Tritt A."/>
            <person name="Yoshinaga Y."/>
            <person name="Zwiers L.-H."/>
            <person name="Turgeon B."/>
            <person name="Goodwin S."/>
            <person name="Spatafora J."/>
            <person name="Crous P."/>
            <person name="Grigoriev I."/>
        </authorList>
    </citation>
    <scope>NUCLEOTIDE SEQUENCE [LARGE SCALE GENOMIC DNA]</scope>
    <source>
        <strain evidence="7">CECT 20119</strain>
    </source>
</reference>